<protein>
    <recommendedName>
        <fullName evidence="2">Methyltransferase domain-containing protein</fullName>
    </recommendedName>
</protein>
<dbReference type="PANTHER" id="PTHR43591">
    <property type="entry name" value="METHYLTRANSFERASE"/>
    <property type="match status" value="1"/>
</dbReference>
<gene>
    <name evidence="3" type="ORF">L210DRAFT_3479880</name>
</gene>
<dbReference type="InterPro" id="IPR029063">
    <property type="entry name" value="SAM-dependent_MTases_sf"/>
</dbReference>
<feature type="region of interest" description="Disordered" evidence="1">
    <location>
        <begin position="180"/>
        <end position="220"/>
    </location>
</feature>
<name>A0AAD4GEJ9_BOLED</name>
<dbReference type="Proteomes" id="UP001194468">
    <property type="component" value="Unassembled WGS sequence"/>
</dbReference>
<evidence type="ECO:0000256" key="1">
    <source>
        <dbReference type="SAM" id="MobiDB-lite"/>
    </source>
</evidence>
<dbReference type="SUPFAM" id="SSF53335">
    <property type="entry name" value="S-adenosyl-L-methionine-dependent methyltransferases"/>
    <property type="match status" value="1"/>
</dbReference>
<organism evidence="3 4">
    <name type="scientific">Boletus edulis BED1</name>
    <dbReference type="NCBI Taxonomy" id="1328754"/>
    <lineage>
        <taxon>Eukaryota</taxon>
        <taxon>Fungi</taxon>
        <taxon>Dikarya</taxon>
        <taxon>Basidiomycota</taxon>
        <taxon>Agaricomycotina</taxon>
        <taxon>Agaricomycetes</taxon>
        <taxon>Agaricomycetidae</taxon>
        <taxon>Boletales</taxon>
        <taxon>Boletineae</taxon>
        <taxon>Boletaceae</taxon>
        <taxon>Boletoideae</taxon>
        <taxon>Boletus</taxon>
    </lineage>
</organism>
<dbReference type="PANTHER" id="PTHR43591:SF24">
    <property type="entry name" value="2-METHOXY-6-POLYPRENYL-1,4-BENZOQUINOL METHYLASE, MITOCHONDRIAL"/>
    <property type="match status" value="1"/>
</dbReference>
<feature type="region of interest" description="Disordered" evidence="1">
    <location>
        <begin position="234"/>
        <end position="256"/>
    </location>
</feature>
<dbReference type="AlphaFoldDB" id="A0AAD4GEJ9"/>
<evidence type="ECO:0000313" key="4">
    <source>
        <dbReference type="Proteomes" id="UP001194468"/>
    </source>
</evidence>
<dbReference type="Gene3D" id="3.40.50.150">
    <property type="entry name" value="Vaccinia Virus protein VP39"/>
    <property type="match status" value="1"/>
</dbReference>
<keyword evidence="4" id="KW-1185">Reference proteome</keyword>
<dbReference type="InterPro" id="IPR041698">
    <property type="entry name" value="Methyltransf_25"/>
</dbReference>
<feature type="compositionally biased region" description="Low complexity" evidence="1">
    <location>
        <begin position="185"/>
        <end position="200"/>
    </location>
</feature>
<feature type="compositionally biased region" description="Basic and acidic residues" evidence="1">
    <location>
        <begin position="241"/>
        <end position="256"/>
    </location>
</feature>
<feature type="domain" description="Methyltransferase" evidence="2">
    <location>
        <begin position="68"/>
        <end position="164"/>
    </location>
</feature>
<dbReference type="Pfam" id="PF13649">
    <property type="entry name" value="Methyltransf_25"/>
    <property type="match status" value="1"/>
</dbReference>
<sequence length="506" mass="56810">MTVVTTLSVGVDKRLPREPTHRRPAGEIISPLTYTNDLVNFDHWDHMFMTNCSKGLTLYNFDGPPATILDLGCGRGLWAIEAGRQWQGSTVVGFDVQSVQPKLSILDKNLARRLKWVHGNLLDGLPFLDGQFDFVRMVRMGLHIPEDEWGYVLAEISRVLSPNGVLEIIEEDLIFPSQPPLSSVSTGRSSENSSPRSSNTAVSNYTPYTKSDTSIAGNSSKSANLNSLLGSSSSSLSLATRRTDKHPSPPDPRDHSRLRRAWEEMLGDSFLTPNLVSVLPFHLGAWFRDIQTHPPLEVPLPPSSLCKRSAQPTTGLPDLIDPDTLFELRSLSSTASLESDDESTCSPRKSSHRGVSSWASMHLARTVRTIAACKESIWHAYEGLYGQDPLIPSLVRSAQEKYLKKHFNQAQSTTNPLRDYFERDWINWENDMIDRTSVRGSIRSELSWNEPLGKPPEWRAWFNSLPPSDETEYEERPELCRRLRGFACFKGDMAATNGGRRCDYTY</sequence>
<evidence type="ECO:0000313" key="3">
    <source>
        <dbReference type="EMBL" id="KAF8440421.1"/>
    </source>
</evidence>
<dbReference type="CDD" id="cd02440">
    <property type="entry name" value="AdoMet_MTases"/>
    <property type="match status" value="1"/>
</dbReference>
<feature type="compositionally biased region" description="Polar residues" evidence="1">
    <location>
        <begin position="201"/>
        <end position="215"/>
    </location>
</feature>
<comment type="caution">
    <text evidence="3">The sequence shown here is derived from an EMBL/GenBank/DDBJ whole genome shotgun (WGS) entry which is preliminary data.</text>
</comment>
<accession>A0AAD4GEJ9</accession>
<reference evidence="3" key="1">
    <citation type="submission" date="2019-10" db="EMBL/GenBank/DDBJ databases">
        <authorList>
            <consortium name="DOE Joint Genome Institute"/>
            <person name="Kuo A."/>
            <person name="Miyauchi S."/>
            <person name="Kiss E."/>
            <person name="Drula E."/>
            <person name="Kohler A."/>
            <person name="Sanchez-Garcia M."/>
            <person name="Andreopoulos B."/>
            <person name="Barry K.W."/>
            <person name="Bonito G."/>
            <person name="Buee M."/>
            <person name="Carver A."/>
            <person name="Chen C."/>
            <person name="Cichocki N."/>
            <person name="Clum A."/>
            <person name="Culley D."/>
            <person name="Crous P.W."/>
            <person name="Fauchery L."/>
            <person name="Girlanda M."/>
            <person name="Hayes R."/>
            <person name="Keri Z."/>
            <person name="LaButti K."/>
            <person name="Lipzen A."/>
            <person name="Lombard V."/>
            <person name="Magnuson J."/>
            <person name="Maillard F."/>
            <person name="Morin E."/>
            <person name="Murat C."/>
            <person name="Nolan M."/>
            <person name="Ohm R."/>
            <person name="Pangilinan J."/>
            <person name="Pereira M."/>
            <person name="Perotto S."/>
            <person name="Peter M."/>
            <person name="Riley R."/>
            <person name="Sitrit Y."/>
            <person name="Stielow B."/>
            <person name="Szollosi G."/>
            <person name="Zifcakova L."/>
            <person name="Stursova M."/>
            <person name="Spatafora J.W."/>
            <person name="Tedersoo L."/>
            <person name="Vaario L.-M."/>
            <person name="Yamada A."/>
            <person name="Yan M."/>
            <person name="Wang P."/>
            <person name="Xu J."/>
            <person name="Bruns T."/>
            <person name="Baldrian P."/>
            <person name="Vilgalys R."/>
            <person name="Henrissat B."/>
            <person name="Grigoriev I.V."/>
            <person name="Hibbett D."/>
            <person name="Nagy L.G."/>
            <person name="Martin F.M."/>
        </authorList>
    </citation>
    <scope>NUCLEOTIDE SEQUENCE</scope>
    <source>
        <strain evidence="3">BED1</strain>
    </source>
</reference>
<reference evidence="3" key="2">
    <citation type="journal article" date="2020" name="Nat. Commun.">
        <title>Large-scale genome sequencing of mycorrhizal fungi provides insights into the early evolution of symbiotic traits.</title>
        <authorList>
            <person name="Miyauchi S."/>
            <person name="Kiss E."/>
            <person name="Kuo A."/>
            <person name="Drula E."/>
            <person name="Kohler A."/>
            <person name="Sanchez-Garcia M."/>
            <person name="Morin E."/>
            <person name="Andreopoulos B."/>
            <person name="Barry K.W."/>
            <person name="Bonito G."/>
            <person name="Buee M."/>
            <person name="Carver A."/>
            <person name="Chen C."/>
            <person name="Cichocki N."/>
            <person name="Clum A."/>
            <person name="Culley D."/>
            <person name="Crous P.W."/>
            <person name="Fauchery L."/>
            <person name="Girlanda M."/>
            <person name="Hayes R.D."/>
            <person name="Keri Z."/>
            <person name="LaButti K."/>
            <person name="Lipzen A."/>
            <person name="Lombard V."/>
            <person name="Magnuson J."/>
            <person name="Maillard F."/>
            <person name="Murat C."/>
            <person name="Nolan M."/>
            <person name="Ohm R.A."/>
            <person name="Pangilinan J."/>
            <person name="Pereira M.F."/>
            <person name="Perotto S."/>
            <person name="Peter M."/>
            <person name="Pfister S."/>
            <person name="Riley R."/>
            <person name="Sitrit Y."/>
            <person name="Stielow J.B."/>
            <person name="Szollosi G."/>
            <person name="Zifcakova L."/>
            <person name="Stursova M."/>
            <person name="Spatafora J.W."/>
            <person name="Tedersoo L."/>
            <person name="Vaario L.M."/>
            <person name="Yamada A."/>
            <person name="Yan M."/>
            <person name="Wang P."/>
            <person name="Xu J."/>
            <person name="Bruns T."/>
            <person name="Baldrian P."/>
            <person name="Vilgalys R."/>
            <person name="Dunand C."/>
            <person name="Henrissat B."/>
            <person name="Grigoriev I.V."/>
            <person name="Hibbett D."/>
            <person name="Nagy L.G."/>
            <person name="Martin F.M."/>
        </authorList>
    </citation>
    <scope>NUCLEOTIDE SEQUENCE</scope>
    <source>
        <strain evidence="3">BED1</strain>
    </source>
</reference>
<proteinExistence type="predicted"/>
<dbReference type="GO" id="GO:0008168">
    <property type="term" value="F:methyltransferase activity"/>
    <property type="evidence" value="ECO:0007669"/>
    <property type="project" value="TreeGrafter"/>
</dbReference>
<dbReference type="EMBL" id="WHUW01000012">
    <property type="protein sequence ID" value="KAF8440421.1"/>
    <property type="molecule type" value="Genomic_DNA"/>
</dbReference>
<evidence type="ECO:0000259" key="2">
    <source>
        <dbReference type="Pfam" id="PF13649"/>
    </source>
</evidence>